<dbReference type="Pfam" id="PF02661">
    <property type="entry name" value="Fic"/>
    <property type="match status" value="1"/>
</dbReference>
<dbReference type="PROSITE" id="PS51459">
    <property type="entry name" value="FIDO"/>
    <property type="match status" value="1"/>
</dbReference>
<dbReference type="PANTHER" id="PTHR39426:SF1">
    <property type="entry name" value="HOMOLOGY TO DEATH-ON-CURING PROTEIN OF PHAGE P1"/>
    <property type="match status" value="1"/>
</dbReference>
<gene>
    <name evidence="2" type="ORF">B1813_19190</name>
</gene>
<dbReference type="InterPro" id="IPR006440">
    <property type="entry name" value="Doc"/>
</dbReference>
<dbReference type="AlphaFoldDB" id="A0A1V8ZYU9"/>
<keyword evidence="3" id="KW-1185">Reference proteome</keyword>
<evidence type="ECO:0000313" key="3">
    <source>
        <dbReference type="Proteomes" id="UP000192591"/>
    </source>
</evidence>
<protein>
    <submittedName>
        <fullName evidence="2">Death-on-curing protein</fullName>
    </submittedName>
</protein>
<comment type="caution">
    <text evidence="2">The sequence shown here is derived from an EMBL/GenBank/DDBJ whole genome shotgun (WGS) entry which is preliminary data.</text>
</comment>
<dbReference type="PANTHER" id="PTHR39426">
    <property type="entry name" value="HOMOLOGY TO DEATH-ON-CURING PROTEIN OF PHAGE P1"/>
    <property type="match status" value="1"/>
</dbReference>
<reference evidence="2 3" key="1">
    <citation type="submission" date="2017-02" db="EMBL/GenBank/DDBJ databases">
        <title>Draft genome of Saccharomonospora sp. 154.</title>
        <authorList>
            <person name="Alonso-Carmona G.S."/>
            <person name="De La Haba R."/>
            <person name="Vera-Gargallo B."/>
            <person name="Sandoval-Trujillo A.H."/>
            <person name="Ramirez-Duran N."/>
            <person name="Ventosa A."/>
        </authorList>
    </citation>
    <scope>NUCLEOTIDE SEQUENCE [LARGE SCALE GENOMIC DNA]</scope>
    <source>
        <strain evidence="2 3">LRS4.154</strain>
    </source>
</reference>
<accession>A0A1V8ZYU9</accession>
<dbReference type="InterPro" id="IPR003812">
    <property type="entry name" value="Fido"/>
</dbReference>
<sequence length="127" mass="13936">MIYLRMPELLHVLRRTLGHDVTVRDHGLLEAALARPQATVFGNDAYKTLAEKAGALLHSLARDHALIDGNKRLALAATVAFLGVNGRIMTLSNDEAYELVMSVATGELDDVAVIAKHLEQGSRTHRW</sequence>
<dbReference type="NCBIfam" id="TIGR01550">
    <property type="entry name" value="DOC_P1"/>
    <property type="match status" value="1"/>
</dbReference>
<evidence type="ECO:0000313" key="2">
    <source>
        <dbReference type="EMBL" id="OQO89961.1"/>
    </source>
</evidence>
<name>A0A1V8ZYU9_SACPI</name>
<dbReference type="Proteomes" id="UP000192591">
    <property type="component" value="Unassembled WGS sequence"/>
</dbReference>
<dbReference type="Gene3D" id="1.20.120.1870">
    <property type="entry name" value="Fic/DOC protein, Fido domain"/>
    <property type="match status" value="1"/>
</dbReference>
<dbReference type="STRING" id="1962155.B1813_19190"/>
<organism evidence="2 3">
    <name type="scientific">Saccharomonospora piscinae</name>
    <dbReference type="NCBI Taxonomy" id="687388"/>
    <lineage>
        <taxon>Bacteria</taxon>
        <taxon>Bacillati</taxon>
        <taxon>Actinomycetota</taxon>
        <taxon>Actinomycetes</taxon>
        <taxon>Pseudonocardiales</taxon>
        <taxon>Pseudonocardiaceae</taxon>
        <taxon>Saccharomonospora</taxon>
    </lineage>
</organism>
<proteinExistence type="predicted"/>
<feature type="domain" description="Fido" evidence="1">
    <location>
        <begin position="1"/>
        <end position="120"/>
    </location>
</feature>
<dbReference type="EMBL" id="MWIH01000008">
    <property type="protein sequence ID" value="OQO89961.1"/>
    <property type="molecule type" value="Genomic_DNA"/>
</dbReference>
<dbReference type="GO" id="GO:0016301">
    <property type="term" value="F:kinase activity"/>
    <property type="evidence" value="ECO:0007669"/>
    <property type="project" value="InterPro"/>
</dbReference>
<evidence type="ECO:0000259" key="1">
    <source>
        <dbReference type="PROSITE" id="PS51459"/>
    </source>
</evidence>
<dbReference type="RefSeq" id="WP_081194273.1">
    <property type="nucleotide sequence ID" value="NZ_MWIH01000008.1"/>
</dbReference>
<dbReference type="InterPro" id="IPR053737">
    <property type="entry name" value="Type_II_TA_Toxin"/>
</dbReference>